<evidence type="ECO:0000256" key="7">
    <source>
        <dbReference type="PIRNR" id="PIRNR006621"/>
    </source>
</evidence>
<organism evidence="11 12">
    <name type="scientific">Candidatus Eisenbergiella stercorigallinarum</name>
    <dbReference type="NCBI Taxonomy" id="2838557"/>
    <lineage>
        <taxon>Bacteria</taxon>
        <taxon>Bacillati</taxon>
        <taxon>Bacillota</taxon>
        <taxon>Clostridia</taxon>
        <taxon>Lachnospirales</taxon>
        <taxon>Lachnospiraceae</taxon>
        <taxon>Eisenbergiella</taxon>
    </lineage>
</organism>
<keyword evidence="6 7" id="KW-0560">Oxidoreductase</keyword>
<feature type="active site" description="Proton donor" evidence="8">
    <location>
        <position position="94"/>
    </location>
</feature>
<evidence type="ECO:0000256" key="5">
    <source>
        <dbReference type="ARBA" id="ARBA00022857"/>
    </source>
</evidence>
<evidence type="ECO:0000256" key="3">
    <source>
        <dbReference type="ARBA" id="ARBA00022643"/>
    </source>
</evidence>
<feature type="domain" description="DUS-like FMN-binding" evidence="10">
    <location>
        <begin position="5"/>
        <end position="243"/>
    </location>
</feature>
<sequence>MRYYLAPMEGITGWVYRQVQHECFPAFDKYFTPFLVPRQKKVFHAKEIRDILPENNEGMTLVPQLLTNRAEDFIRGARLLAGYGYHEVNLNLGCPSGTVVSRGRGAGFLASPQLLKAFLDEVFAAFPDPAGKPDGMAISIKTRLGMEDAEEFVPLIELYRQYPLKELIVHPRVREDYYGNRPDWEAFAGALPNTPFPVIYNGDLFAVSDLTRFRERFADVGTVMLGRGAVADPSLLRQMKGGTSYTRKELQHFLDRLAEAYGQVLSGERDVLFKLKELWFYLGQRFPEGKAELKRIRKSQHLSEYQAAVRSLLLTMEGGGLC</sequence>
<comment type="function">
    <text evidence="7">Catalyzes the synthesis of 5,6-dihydrouridine (D), a modified base found in the D-loop of most tRNAs, via the reduction of the C5-C6 double bond in target uridines.</text>
</comment>
<evidence type="ECO:0000256" key="2">
    <source>
        <dbReference type="ARBA" id="ARBA00022630"/>
    </source>
</evidence>
<evidence type="ECO:0000256" key="9">
    <source>
        <dbReference type="PIRSR" id="PIRSR006621-2"/>
    </source>
</evidence>
<dbReference type="Pfam" id="PF01207">
    <property type="entry name" value="Dus"/>
    <property type="match status" value="1"/>
</dbReference>
<feature type="binding site" evidence="9">
    <location>
        <position position="141"/>
    </location>
    <ligand>
        <name>FMN</name>
        <dbReference type="ChEBI" id="CHEBI:58210"/>
    </ligand>
</feature>
<evidence type="ECO:0000313" key="11">
    <source>
        <dbReference type="EMBL" id="HJD30862.1"/>
    </source>
</evidence>
<dbReference type="PANTHER" id="PTHR45846">
    <property type="entry name" value="TRNA-DIHYDROURIDINE(47) SYNTHASE [NAD(P)(+)]-LIKE"/>
    <property type="match status" value="1"/>
</dbReference>
<dbReference type="GO" id="GO:0050660">
    <property type="term" value="F:flavin adenine dinucleotide binding"/>
    <property type="evidence" value="ECO:0007669"/>
    <property type="project" value="InterPro"/>
</dbReference>
<feature type="binding site" evidence="9">
    <location>
        <position position="64"/>
    </location>
    <ligand>
        <name>FMN</name>
        <dbReference type="ChEBI" id="CHEBI:58210"/>
    </ligand>
</feature>
<dbReference type="GO" id="GO:0017150">
    <property type="term" value="F:tRNA dihydrouridine synthase activity"/>
    <property type="evidence" value="ECO:0007669"/>
    <property type="project" value="InterPro"/>
</dbReference>
<evidence type="ECO:0000256" key="6">
    <source>
        <dbReference type="ARBA" id="ARBA00023002"/>
    </source>
</evidence>
<keyword evidence="2 7" id="KW-0285">Flavoprotein</keyword>
<dbReference type="GO" id="GO:0003723">
    <property type="term" value="F:RNA binding"/>
    <property type="evidence" value="ECO:0007669"/>
    <property type="project" value="TreeGrafter"/>
</dbReference>
<reference evidence="11" key="2">
    <citation type="submission" date="2021-04" db="EMBL/GenBank/DDBJ databases">
        <authorList>
            <person name="Gilroy R."/>
        </authorList>
    </citation>
    <scope>NUCLEOTIDE SEQUENCE</scope>
    <source>
        <strain evidence="11">ChiHjej8B7-25341</strain>
    </source>
</reference>
<evidence type="ECO:0000256" key="4">
    <source>
        <dbReference type="ARBA" id="ARBA00022694"/>
    </source>
</evidence>
<dbReference type="InterPro" id="IPR001269">
    <property type="entry name" value="DUS_fam"/>
</dbReference>
<keyword evidence="9" id="KW-0547">Nucleotide-binding</keyword>
<protein>
    <recommendedName>
        <fullName evidence="7">tRNA-dihydrouridine synthase</fullName>
        <ecNumber evidence="7">1.3.1.-</ecNumber>
    </recommendedName>
</protein>
<reference evidence="11" key="1">
    <citation type="journal article" date="2021" name="PeerJ">
        <title>Extensive microbial diversity within the chicken gut microbiome revealed by metagenomics and culture.</title>
        <authorList>
            <person name="Gilroy R."/>
            <person name="Ravi A."/>
            <person name="Getino M."/>
            <person name="Pursley I."/>
            <person name="Horton D.L."/>
            <person name="Alikhan N.F."/>
            <person name="Baker D."/>
            <person name="Gharbi K."/>
            <person name="Hall N."/>
            <person name="Watson M."/>
            <person name="Adriaenssens E.M."/>
            <person name="Foster-Nyarko E."/>
            <person name="Jarju S."/>
            <person name="Secka A."/>
            <person name="Antonio M."/>
            <person name="Oren A."/>
            <person name="Chaudhuri R.R."/>
            <person name="La Ragione R."/>
            <person name="Hildebrand F."/>
            <person name="Pallen M.J."/>
        </authorList>
    </citation>
    <scope>NUCLEOTIDE SEQUENCE</scope>
    <source>
        <strain evidence="11">ChiHjej8B7-25341</strain>
    </source>
</reference>
<proteinExistence type="inferred from homology"/>
<keyword evidence="3 7" id="KW-0288">FMN</keyword>
<dbReference type="SUPFAM" id="SSF51395">
    <property type="entry name" value="FMN-linked oxidoreductases"/>
    <property type="match status" value="1"/>
</dbReference>
<dbReference type="EC" id="1.3.1.-" evidence="7"/>
<feature type="binding site" evidence="9">
    <location>
        <position position="170"/>
    </location>
    <ligand>
        <name>FMN</name>
        <dbReference type="ChEBI" id="CHEBI:58210"/>
    </ligand>
</feature>
<dbReference type="Proteomes" id="UP000823851">
    <property type="component" value="Unassembled WGS sequence"/>
</dbReference>
<dbReference type="InterPro" id="IPR013785">
    <property type="entry name" value="Aldolase_TIM"/>
</dbReference>
<gene>
    <name evidence="11" type="ORF">H9912_02865</name>
</gene>
<dbReference type="InterPro" id="IPR035587">
    <property type="entry name" value="DUS-like_FMN-bd"/>
</dbReference>
<name>A0A9D2QZ59_9FIRM</name>
<dbReference type="PROSITE" id="PS01136">
    <property type="entry name" value="UPF0034"/>
    <property type="match status" value="1"/>
</dbReference>
<dbReference type="PANTHER" id="PTHR45846:SF1">
    <property type="entry name" value="TRNA-DIHYDROURIDINE(47) SYNTHASE [NAD(P)(+)]-LIKE"/>
    <property type="match status" value="1"/>
</dbReference>
<dbReference type="InterPro" id="IPR018517">
    <property type="entry name" value="tRNA_hU_synthase_CS"/>
</dbReference>
<evidence type="ECO:0000313" key="12">
    <source>
        <dbReference type="Proteomes" id="UP000823851"/>
    </source>
</evidence>
<comment type="similarity">
    <text evidence="7">Belongs to the dus family.</text>
</comment>
<dbReference type="CDD" id="cd02801">
    <property type="entry name" value="DUS_like_FMN"/>
    <property type="match status" value="1"/>
</dbReference>
<dbReference type="AlphaFoldDB" id="A0A9D2QZ59"/>
<comment type="caution">
    <text evidence="11">The sequence shown here is derived from an EMBL/GenBank/DDBJ whole genome shotgun (WGS) entry which is preliminary data.</text>
</comment>
<keyword evidence="5" id="KW-0521">NADP</keyword>
<accession>A0A9D2QZ59</accession>
<comment type="cofactor">
    <cofactor evidence="1 7 9">
        <name>FMN</name>
        <dbReference type="ChEBI" id="CHEBI:58210"/>
    </cofactor>
</comment>
<evidence type="ECO:0000259" key="10">
    <source>
        <dbReference type="Pfam" id="PF01207"/>
    </source>
</evidence>
<feature type="binding site" evidence="9">
    <location>
        <begin position="226"/>
        <end position="227"/>
    </location>
    <ligand>
        <name>FMN</name>
        <dbReference type="ChEBI" id="CHEBI:58210"/>
    </ligand>
</feature>
<dbReference type="PIRSF" id="PIRSF006621">
    <property type="entry name" value="Dus"/>
    <property type="match status" value="1"/>
</dbReference>
<keyword evidence="4 7" id="KW-0819">tRNA processing</keyword>
<dbReference type="EMBL" id="DWUW01000081">
    <property type="protein sequence ID" value="HJD30862.1"/>
    <property type="molecule type" value="Genomic_DNA"/>
</dbReference>
<evidence type="ECO:0000256" key="8">
    <source>
        <dbReference type="PIRSR" id="PIRSR006621-1"/>
    </source>
</evidence>
<evidence type="ECO:0000256" key="1">
    <source>
        <dbReference type="ARBA" id="ARBA00001917"/>
    </source>
</evidence>
<dbReference type="Gene3D" id="3.20.20.70">
    <property type="entry name" value="Aldolase class I"/>
    <property type="match status" value="1"/>
</dbReference>